<evidence type="ECO:0000256" key="1">
    <source>
        <dbReference type="SAM" id="Phobius"/>
    </source>
</evidence>
<evidence type="ECO:0008006" key="4">
    <source>
        <dbReference type="Google" id="ProtNLM"/>
    </source>
</evidence>
<protein>
    <recommendedName>
        <fullName evidence="4">Integral membrane protein</fullName>
    </recommendedName>
</protein>
<keyword evidence="1" id="KW-0812">Transmembrane</keyword>
<feature type="transmembrane region" description="Helical" evidence="1">
    <location>
        <begin position="35"/>
        <end position="55"/>
    </location>
</feature>
<evidence type="ECO:0000313" key="2">
    <source>
        <dbReference type="EMBL" id="GAA3957720.1"/>
    </source>
</evidence>
<feature type="transmembrane region" description="Helical" evidence="1">
    <location>
        <begin position="88"/>
        <end position="110"/>
    </location>
</feature>
<name>A0ABP7P0M4_9ACTN</name>
<feature type="transmembrane region" description="Helical" evidence="1">
    <location>
        <begin position="9"/>
        <end position="29"/>
    </location>
</feature>
<evidence type="ECO:0000313" key="3">
    <source>
        <dbReference type="Proteomes" id="UP001418444"/>
    </source>
</evidence>
<proteinExistence type="predicted"/>
<reference evidence="3" key="1">
    <citation type="journal article" date="2019" name="Int. J. Syst. Evol. Microbiol.">
        <title>The Global Catalogue of Microorganisms (GCM) 10K type strain sequencing project: providing services to taxonomists for standard genome sequencing and annotation.</title>
        <authorList>
            <consortium name="The Broad Institute Genomics Platform"/>
            <consortium name="The Broad Institute Genome Sequencing Center for Infectious Disease"/>
            <person name="Wu L."/>
            <person name="Ma J."/>
        </authorList>
    </citation>
    <scope>NUCLEOTIDE SEQUENCE [LARGE SCALE GENOMIC DNA]</scope>
    <source>
        <strain evidence="3">JCM 16923</strain>
    </source>
</reference>
<accession>A0ABP7P0M4</accession>
<keyword evidence="1" id="KW-1133">Transmembrane helix</keyword>
<organism evidence="2 3">
    <name type="scientific">Gordonia caeni</name>
    <dbReference type="NCBI Taxonomy" id="1007097"/>
    <lineage>
        <taxon>Bacteria</taxon>
        <taxon>Bacillati</taxon>
        <taxon>Actinomycetota</taxon>
        <taxon>Actinomycetes</taxon>
        <taxon>Mycobacteriales</taxon>
        <taxon>Gordoniaceae</taxon>
        <taxon>Gordonia</taxon>
    </lineage>
</organism>
<keyword evidence="3" id="KW-1185">Reference proteome</keyword>
<dbReference type="EMBL" id="BAAAZW010000004">
    <property type="protein sequence ID" value="GAA3957720.1"/>
    <property type="molecule type" value="Genomic_DNA"/>
</dbReference>
<gene>
    <name evidence="2" type="ORF">GCM10022231_16200</name>
</gene>
<keyword evidence="1" id="KW-0472">Membrane</keyword>
<comment type="caution">
    <text evidence="2">The sequence shown here is derived from an EMBL/GenBank/DDBJ whole genome shotgun (WGS) entry which is preliminary data.</text>
</comment>
<sequence>MTAADGVELALLVVADAVLTVLCCAFLMISLGAVPFPITALIAGAANLGFLWLAAQYTSSPWRFAPLAASALVIVIAMVPGLGGSSAWITGLPLILILLFGLGVPASVAARPR</sequence>
<dbReference type="Proteomes" id="UP001418444">
    <property type="component" value="Unassembled WGS sequence"/>
</dbReference>
<feature type="transmembrane region" description="Helical" evidence="1">
    <location>
        <begin position="62"/>
        <end position="82"/>
    </location>
</feature>
<dbReference type="RefSeq" id="WP_344782461.1">
    <property type="nucleotide sequence ID" value="NZ_BAAAZW010000004.1"/>
</dbReference>